<dbReference type="RefSeq" id="WP_023273608.1">
    <property type="nucleotide sequence ID" value="NZ_KI530734.1"/>
</dbReference>
<dbReference type="Proteomes" id="UP000023785">
    <property type="component" value="Unassembled WGS sequence"/>
</dbReference>
<evidence type="ECO:0008006" key="5">
    <source>
        <dbReference type="Google" id="ProtNLM"/>
    </source>
</evidence>
<comment type="caution">
    <text evidence="3">The sequence shown here is derived from an EMBL/GenBank/DDBJ whole genome shotgun (WGS) entry which is preliminary data.</text>
</comment>
<reference evidence="3 4" key="1">
    <citation type="submission" date="2013-10" db="EMBL/GenBank/DDBJ databases">
        <title>The Genome Sequence of Acinetobacter nectaris CIP 110549.</title>
        <authorList>
            <consortium name="The Broad Institute Genomics Platform"/>
            <consortium name="The Broad Institute Genome Sequencing Center for Infectious Disease"/>
            <person name="Cerqueira G."/>
            <person name="Feldgarden M."/>
            <person name="Courvalin P."/>
            <person name="Grillot-Courvalin C."/>
            <person name="Clermont D."/>
            <person name="Rocha E."/>
            <person name="Yoon E.-J."/>
            <person name="Nemec A."/>
            <person name="Young S.K."/>
            <person name="Zeng Q."/>
            <person name="Gargeya S."/>
            <person name="Fitzgerald M."/>
            <person name="Abouelleil A."/>
            <person name="Alvarado L."/>
            <person name="Berlin A.M."/>
            <person name="Chapman S.B."/>
            <person name="Gainer-Dewar J."/>
            <person name="Goldberg J."/>
            <person name="Gnerre S."/>
            <person name="Griggs A."/>
            <person name="Gujja S."/>
            <person name="Hansen M."/>
            <person name="Howarth C."/>
            <person name="Imamovic A."/>
            <person name="Ireland A."/>
            <person name="Larimer J."/>
            <person name="McCowan C."/>
            <person name="Murphy C."/>
            <person name="Pearson M."/>
            <person name="Poon T.W."/>
            <person name="Priest M."/>
            <person name="Roberts A."/>
            <person name="Saif S."/>
            <person name="Shea T."/>
            <person name="Sykes S."/>
            <person name="Wortman J."/>
            <person name="Nusbaum C."/>
            <person name="Birren B."/>
        </authorList>
    </citation>
    <scope>NUCLEOTIDE SEQUENCE [LARGE SCALE GENOMIC DNA]</scope>
    <source>
        <strain evidence="3 4">CIP 110549</strain>
    </source>
</reference>
<accession>V2TL20</accession>
<evidence type="ECO:0000256" key="1">
    <source>
        <dbReference type="ARBA" id="ARBA00007847"/>
    </source>
</evidence>
<keyword evidence="4" id="KW-1185">Reference proteome</keyword>
<dbReference type="PROSITE" id="PS00924">
    <property type="entry name" value="ASP_GLU_RACEMASE_2"/>
    <property type="match status" value="1"/>
</dbReference>
<dbReference type="PANTHER" id="PTHR21198:SF7">
    <property type="entry name" value="ASPARTATE-GLUTAMATE RACEMASE FAMILY"/>
    <property type="match status" value="1"/>
</dbReference>
<dbReference type="NCBIfam" id="TIGR00035">
    <property type="entry name" value="asp_race"/>
    <property type="match status" value="1"/>
</dbReference>
<name>V2TL20_9GAMM</name>
<evidence type="ECO:0000313" key="3">
    <source>
        <dbReference type="EMBL" id="ESK38451.1"/>
    </source>
</evidence>
<dbReference type="STRING" id="1392540.P256_01990"/>
<protein>
    <recommendedName>
        <fullName evidence="5">Aspartate racemase</fullName>
    </recommendedName>
</protein>
<sequence>MKTIGLLGGMSWESTDLYYQQINQEVHKSLGGLNSAKIILNSVNFAEIEELQKVGNWEKAGNLLKKEALKLQLAGVDGIALCTNTMHICASQITNDLTVPFLHIADATAQMILEQDIQHIALLGTRFTMEQPFYREHLEKSGIQVAIPNDEDRTIIHDIIYNELCHGKIIETSRLKFIEIIQRLKDDGTKGIVLGCTEIGMLLPEQEILTMPLFDTTKAHVKQIVDFVLDLRRSI</sequence>
<dbReference type="InterPro" id="IPR001920">
    <property type="entry name" value="Asp/Glu_race"/>
</dbReference>
<evidence type="ECO:0000256" key="2">
    <source>
        <dbReference type="ARBA" id="ARBA00023235"/>
    </source>
</evidence>
<proteinExistence type="inferred from homology"/>
<dbReference type="HOGENOM" id="CLU_055360_1_0_6"/>
<evidence type="ECO:0000313" key="4">
    <source>
        <dbReference type="Proteomes" id="UP000023785"/>
    </source>
</evidence>
<dbReference type="PATRIC" id="fig|1392540.3.peg.1920"/>
<dbReference type="InterPro" id="IPR033134">
    <property type="entry name" value="Asp/Glu_racemase_AS_2"/>
</dbReference>
<dbReference type="AlphaFoldDB" id="V2TL20"/>
<gene>
    <name evidence="3" type="ORF">P256_01990</name>
</gene>
<dbReference type="Pfam" id="PF01177">
    <property type="entry name" value="Asp_Glu_race"/>
    <property type="match status" value="1"/>
</dbReference>
<organism evidence="3 4">
    <name type="scientific">Acinetobacter nectaris CIP 110549</name>
    <dbReference type="NCBI Taxonomy" id="1392540"/>
    <lineage>
        <taxon>Bacteria</taxon>
        <taxon>Pseudomonadati</taxon>
        <taxon>Pseudomonadota</taxon>
        <taxon>Gammaproteobacteria</taxon>
        <taxon>Moraxellales</taxon>
        <taxon>Moraxellaceae</taxon>
        <taxon>Acinetobacter</taxon>
    </lineage>
</organism>
<dbReference type="InterPro" id="IPR004380">
    <property type="entry name" value="Asp_race"/>
</dbReference>
<dbReference type="OrthoDB" id="9803739at2"/>
<dbReference type="InterPro" id="IPR015942">
    <property type="entry name" value="Asp/Glu/hydantoin_racemase"/>
</dbReference>
<dbReference type="Gene3D" id="3.40.50.1860">
    <property type="match status" value="2"/>
</dbReference>
<dbReference type="eggNOG" id="COG1794">
    <property type="taxonomic scope" value="Bacteria"/>
</dbReference>
<keyword evidence="2" id="KW-0413">Isomerase</keyword>
<comment type="similarity">
    <text evidence="1">Belongs to the aspartate/glutamate racemases family.</text>
</comment>
<dbReference type="GO" id="GO:0047661">
    <property type="term" value="F:amino-acid racemase activity"/>
    <property type="evidence" value="ECO:0007669"/>
    <property type="project" value="InterPro"/>
</dbReference>
<dbReference type="PANTHER" id="PTHR21198">
    <property type="entry name" value="GLUTAMATE RACEMASE"/>
    <property type="match status" value="1"/>
</dbReference>
<dbReference type="EMBL" id="AYER01000007">
    <property type="protein sequence ID" value="ESK38451.1"/>
    <property type="molecule type" value="Genomic_DNA"/>
</dbReference>
<dbReference type="SUPFAM" id="SSF53681">
    <property type="entry name" value="Aspartate/glutamate racemase"/>
    <property type="match status" value="2"/>
</dbReference>